<keyword evidence="3" id="KW-1185">Reference proteome</keyword>
<comment type="caution">
    <text evidence="2">The sequence shown here is derived from an EMBL/GenBank/DDBJ whole genome shotgun (WGS) entry which is preliminary data.</text>
</comment>
<dbReference type="RefSeq" id="WP_151691923.1">
    <property type="nucleotide sequence ID" value="NZ_BMGX01000002.1"/>
</dbReference>
<dbReference type="AlphaFoldDB" id="A0A6L3ZH62"/>
<protein>
    <recommendedName>
        <fullName evidence="4">Porin family protein</fullName>
    </recommendedName>
</protein>
<dbReference type="Proteomes" id="UP000484164">
    <property type="component" value="Unassembled WGS sequence"/>
</dbReference>
<name>A0A6L3ZH62_9FLAO</name>
<evidence type="ECO:0000313" key="2">
    <source>
        <dbReference type="EMBL" id="KAB2817352.1"/>
    </source>
</evidence>
<organism evidence="2 3">
    <name type="scientific">Phaeocystidibacter marisrubri</name>
    <dbReference type="NCBI Taxonomy" id="1577780"/>
    <lineage>
        <taxon>Bacteria</taxon>
        <taxon>Pseudomonadati</taxon>
        <taxon>Bacteroidota</taxon>
        <taxon>Flavobacteriia</taxon>
        <taxon>Flavobacteriales</taxon>
        <taxon>Phaeocystidibacteraceae</taxon>
        <taxon>Phaeocystidibacter</taxon>
    </lineage>
</organism>
<accession>A0A6L3ZH62</accession>
<gene>
    <name evidence="2" type="ORF">F8C82_02870</name>
</gene>
<evidence type="ECO:0000313" key="3">
    <source>
        <dbReference type="Proteomes" id="UP000484164"/>
    </source>
</evidence>
<evidence type="ECO:0000256" key="1">
    <source>
        <dbReference type="SAM" id="SignalP"/>
    </source>
</evidence>
<keyword evidence="1" id="KW-0732">Signal</keyword>
<proteinExistence type="predicted"/>
<reference evidence="2 3" key="1">
    <citation type="submission" date="2019-10" db="EMBL/GenBank/DDBJ databases">
        <title>Genome sequence of Phaeocystidibacter marisrubri JCM30614 (type strain).</title>
        <authorList>
            <person name="Bowman J.P."/>
        </authorList>
    </citation>
    <scope>NUCLEOTIDE SEQUENCE [LARGE SCALE GENOMIC DNA]</scope>
    <source>
        <strain evidence="2 3">JCM 30614</strain>
    </source>
</reference>
<evidence type="ECO:0008006" key="4">
    <source>
        <dbReference type="Google" id="ProtNLM"/>
    </source>
</evidence>
<sequence length="175" mass="18929">MKRITILALMLLSIGVIAQERTSKGWGVGFQLNEWGNDFGMGISAFSPEFFGALTIDVSYVNQFRSSITISGEAWQPYGMATLGVRGKAGQITPWFHMYGFGRVSFMTNGPSDWNTDKITGSGGFGFEFNTQGAGLSPVSYYIEMGGYGGFSNVHPLHQSVAGGFGTTVGLRVYF</sequence>
<feature type="chain" id="PRO_5027099390" description="Porin family protein" evidence="1">
    <location>
        <begin position="19"/>
        <end position="175"/>
    </location>
</feature>
<dbReference type="EMBL" id="WBVQ01000001">
    <property type="protein sequence ID" value="KAB2817352.1"/>
    <property type="molecule type" value="Genomic_DNA"/>
</dbReference>
<dbReference type="OrthoDB" id="1467604at2"/>
<feature type="signal peptide" evidence="1">
    <location>
        <begin position="1"/>
        <end position="18"/>
    </location>
</feature>